<reference evidence="8 9" key="1">
    <citation type="journal article" date="2019" name="Nat. Microbiol.">
        <title>Mediterranean grassland soil C-N compound turnover is dependent on rainfall and depth, and is mediated by genomically divergent microorganisms.</title>
        <authorList>
            <person name="Diamond S."/>
            <person name="Andeer P.F."/>
            <person name="Li Z."/>
            <person name="Crits-Christoph A."/>
            <person name="Burstein D."/>
            <person name="Anantharaman K."/>
            <person name="Lane K.R."/>
            <person name="Thomas B.C."/>
            <person name="Pan C."/>
            <person name="Northen T.R."/>
            <person name="Banfield J.F."/>
        </authorList>
    </citation>
    <scope>NUCLEOTIDE SEQUENCE [LARGE SCALE GENOMIC DNA]</scope>
    <source>
        <strain evidence="8">WS_5</strain>
    </source>
</reference>
<feature type="transmembrane region" description="Helical" evidence="6">
    <location>
        <begin position="41"/>
        <end position="59"/>
    </location>
</feature>
<feature type="domain" description="NADH:quinone oxidoreductase/Mrp antiporter transmembrane" evidence="7">
    <location>
        <begin position="127"/>
        <end position="285"/>
    </location>
</feature>
<evidence type="ECO:0000313" key="9">
    <source>
        <dbReference type="Proteomes" id="UP000320913"/>
    </source>
</evidence>
<proteinExistence type="predicted"/>
<feature type="transmembrane region" description="Helical" evidence="6">
    <location>
        <begin position="12"/>
        <end position="34"/>
    </location>
</feature>
<dbReference type="AlphaFoldDB" id="A0A538TBV0"/>
<keyword evidence="3 6" id="KW-1133">Transmembrane helix</keyword>
<gene>
    <name evidence="8" type="ORF">E6K75_02090</name>
</gene>
<dbReference type="Pfam" id="PF00361">
    <property type="entry name" value="Proton_antipo_M"/>
    <property type="match status" value="1"/>
</dbReference>
<feature type="transmembrane region" description="Helical" evidence="6">
    <location>
        <begin position="108"/>
        <end position="125"/>
    </location>
</feature>
<evidence type="ECO:0000256" key="1">
    <source>
        <dbReference type="ARBA" id="ARBA00004127"/>
    </source>
</evidence>
<name>A0A538TBV0_UNCEI</name>
<dbReference type="Proteomes" id="UP000320913">
    <property type="component" value="Unassembled WGS sequence"/>
</dbReference>
<dbReference type="EMBL" id="VBOV01000052">
    <property type="protein sequence ID" value="TMQ61066.1"/>
    <property type="molecule type" value="Genomic_DNA"/>
</dbReference>
<sequence length="286" mass="30842">MTLPIQIDAPLGMIQPLLIVCGVGFLVLIADLVLPHAKKHWCAYLAMGGVVWAFAIALGQWGEEQHGYAGMVVLDNLSTLFNLLFLGSTFLVMLLSEPFLRQERVEQGEYYALILFCTSGMMLLASSLDLITLFLGIEVLSISLYILAGYRRDSEASNEAAMKYFLLGAFASAILLYGIALTYGATGTTNLNRIADALTNTEGPLPAGLLLAGMAMILIGFAFKVALVPFHMWTPDVYEGAPTPITAFMSAGPKAAAFAAFLRTFFVAFGPIHADWNMLLSVIAAL</sequence>
<feature type="transmembrane region" description="Helical" evidence="6">
    <location>
        <begin position="205"/>
        <end position="223"/>
    </location>
</feature>
<evidence type="ECO:0000259" key="7">
    <source>
        <dbReference type="Pfam" id="PF00361"/>
    </source>
</evidence>
<dbReference type="InterPro" id="IPR001750">
    <property type="entry name" value="ND/Mrp_TM"/>
</dbReference>
<keyword evidence="4 6" id="KW-0472">Membrane</keyword>
<comment type="subcellular location">
    <subcellularLocation>
        <location evidence="1">Endomembrane system</location>
        <topology evidence="1">Multi-pass membrane protein</topology>
    </subcellularLocation>
    <subcellularLocation>
        <location evidence="5">Membrane</location>
        <topology evidence="5">Multi-pass membrane protein</topology>
    </subcellularLocation>
</comment>
<evidence type="ECO:0000256" key="6">
    <source>
        <dbReference type="SAM" id="Phobius"/>
    </source>
</evidence>
<dbReference type="GO" id="GO:0012505">
    <property type="term" value="C:endomembrane system"/>
    <property type="evidence" value="ECO:0007669"/>
    <property type="project" value="UniProtKB-SubCell"/>
</dbReference>
<feature type="transmembrane region" description="Helical" evidence="6">
    <location>
        <begin position="79"/>
        <end position="96"/>
    </location>
</feature>
<accession>A0A538TBV0</accession>
<feature type="non-terminal residue" evidence="8">
    <location>
        <position position="286"/>
    </location>
</feature>
<organism evidence="8 9">
    <name type="scientific">Eiseniibacteriota bacterium</name>
    <dbReference type="NCBI Taxonomy" id="2212470"/>
    <lineage>
        <taxon>Bacteria</taxon>
        <taxon>Candidatus Eiseniibacteriota</taxon>
    </lineage>
</organism>
<evidence type="ECO:0000256" key="2">
    <source>
        <dbReference type="ARBA" id="ARBA00022692"/>
    </source>
</evidence>
<protein>
    <submittedName>
        <fullName evidence="8">NADH-quinone oxidoreductase subunit N</fullName>
    </submittedName>
</protein>
<dbReference type="PANTHER" id="PTHR22773">
    <property type="entry name" value="NADH DEHYDROGENASE"/>
    <property type="match status" value="1"/>
</dbReference>
<keyword evidence="2 5" id="KW-0812">Transmembrane</keyword>
<evidence type="ECO:0000256" key="3">
    <source>
        <dbReference type="ARBA" id="ARBA00022989"/>
    </source>
</evidence>
<dbReference type="GO" id="GO:0016020">
    <property type="term" value="C:membrane"/>
    <property type="evidence" value="ECO:0007669"/>
    <property type="project" value="UniProtKB-SubCell"/>
</dbReference>
<evidence type="ECO:0000313" key="8">
    <source>
        <dbReference type="EMBL" id="TMQ61066.1"/>
    </source>
</evidence>
<feature type="transmembrane region" description="Helical" evidence="6">
    <location>
        <begin position="162"/>
        <end position="185"/>
    </location>
</feature>
<evidence type="ECO:0000256" key="5">
    <source>
        <dbReference type="RuleBase" id="RU000320"/>
    </source>
</evidence>
<evidence type="ECO:0000256" key="4">
    <source>
        <dbReference type="ARBA" id="ARBA00023136"/>
    </source>
</evidence>
<comment type="caution">
    <text evidence="8">The sequence shown here is derived from an EMBL/GenBank/DDBJ whole genome shotgun (WGS) entry which is preliminary data.</text>
</comment>